<proteinExistence type="predicted"/>
<name>A0A9Q8QD61_9HYPO</name>
<evidence type="ECO:0000256" key="1">
    <source>
        <dbReference type="SAM" id="MobiDB-lite"/>
    </source>
</evidence>
<dbReference type="KEGG" id="ptkz:JDV02_003023"/>
<dbReference type="InterPro" id="IPR001279">
    <property type="entry name" value="Metallo-B-lactamas"/>
</dbReference>
<dbReference type="SUPFAM" id="SSF56281">
    <property type="entry name" value="Metallo-hydrolase/oxidoreductase"/>
    <property type="match status" value="1"/>
</dbReference>
<feature type="region of interest" description="Disordered" evidence="1">
    <location>
        <begin position="173"/>
        <end position="200"/>
    </location>
</feature>
<dbReference type="EMBL" id="CP086355">
    <property type="protein sequence ID" value="UNI16597.1"/>
    <property type="molecule type" value="Genomic_DNA"/>
</dbReference>
<evidence type="ECO:0000313" key="3">
    <source>
        <dbReference type="EMBL" id="UNI16597.1"/>
    </source>
</evidence>
<dbReference type="PANTHER" id="PTHR46018:SF2">
    <property type="entry name" value="ZINC PHOSPHODIESTERASE ELAC PROTEIN 1"/>
    <property type="match status" value="1"/>
</dbReference>
<evidence type="ECO:0000313" key="4">
    <source>
        <dbReference type="Proteomes" id="UP000829364"/>
    </source>
</evidence>
<organism evidence="3 4">
    <name type="scientific">Purpureocillium takamizusanense</name>
    <dbReference type="NCBI Taxonomy" id="2060973"/>
    <lineage>
        <taxon>Eukaryota</taxon>
        <taxon>Fungi</taxon>
        <taxon>Dikarya</taxon>
        <taxon>Ascomycota</taxon>
        <taxon>Pezizomycotina</taxon>
        <taxon>Sordariomycetes</taxon>
        <taxon>Hypocreomycetidae</taxon>
        <taxon>Hypocreales</taxon>
        <taxon>Ophiocordycipitaceae</taxon>
        <taxon>Purpureocillium</taxon>
    </lineage>
</organism>
<dbReference type="GeneID" id="72064983"/>
<dbReference type="PANTHER" id="PTHR46018">
    <property type="entry name" value="ZINC PHOSPHODIESTERASE ELAC PROTEIN 1"/>
    <property type="match status" value="1"/>
</dbReference>
<dbReference type="Gene3D" id="3.60.15.10">
    <property type="entry name" value="Ribonuclease Z/Hydroxyacylglutathione hydrolase-like"/>
    <property type="match status" value="1"/>
</dbReference>
<protein>
    <recommendedName>
        <fullName evidence="2">Metallo-beta-lactamase domain-containing protein</fullName>
    </recommendedName>
</protein>
<evidence type="ECO:0000259" key="2">
    <source>
        <dbReference type="Pfam" id="PF12706"/>
    </source>
</evidence>
<reference evidence="3" key="1">
    <citation type="submission" date="2021-11" db="EMBL/GenBank/DDBJ databases">
        <title>Purpureocillium_takamizusanense_genome.</title>
        <authorList>
            <person name="Nguyen N.-H."/>
        </authorList>
    </citation>
    <scope>NUCLEOTIDE SEQUENCE</scope>
    <source>
        <strain evidence="3">PT3</strain>
    </source>
</reference>
<dbReference type="Proteomes" id="UP000829364">
    <property type="component" value="Chromosome 2"/>
</dbReference>
<dbReference type="OrthoDB" id="10250730at2759"/>
<dbReference type="AlphaFoldDB" id="A0A9Q8QD61"/>
<dbReference type="RefSeq" id="XP_047840078.1">
    <property type="nucleotide sequence ID" value="XM_047984106.1"/>
</dbReference>
<dbReference type="GO" id="GO:0042781">
    <property type="term" value="F:3'-tRNA processing endoribonuclease activity"/>
    <property type="evidence" value="ECO:0007669"/>
    <property type="project" value="TreeGrafter"/>
</dbReference>
<sequence>MPRQLAVLGSQAAYPTLGRPCSGFLLIWDELTIVLDLGYGTLQPLLARGVQPHAIDAVVVTHEHPDHWLDLHALLRLLYYGPSPQVPSTSKAAGNSGQEEHRADKKRKLSLYCTSGVIEQLAHLEPDLPLDAIAEVHILTHRCTYTIGTSLQLTGLLLPHWVPNIGVRLALLPDDGDAPPGQAHQQDDTSGGTGNSSTSDSRAILAYTGDTGPSPLLAELGRDARVFIVDATDRPGEADRPPTERFLMTASEAGRCAAEARAGMLLLTHFWPGNDSAAAVLRARTGFGGEVLAAEPGMVFDMPGSAGP</sequence>
<dbReference type="Pfam" id="PF12706">
    <property type="entry name" value="Lactamase_B_2"/>
    <property type="match status" value="1"/>
</dbReference>
<feature type="domain" description="Metallo-beta-lactamase" evidence="2">
    <location>
        <begin position="39"/>
        <end position="270"/>
    </location>
</feature>
<dbReference type="InterPro" id="IPR036866">
    <property type="entry name" value="RibonucZ/Hydroxyglut_hydro"/>
</dbReference>
<accession>A0A9Q8QD61</accession>
<keyword evidence="4" id="KW-1185">Reference proteome</keyword>
<gene>
    <name evidence="3" type="ORF">JDV02_003023</name>
</gene>